<dbReference type="EMBL" id="CAKOGP040002391">
    <property type="protein sequence ID" value="CAJ1968565.1"/>
    <property type="molecule type" value="Genomic_DNA"/>
</dbReference>
<dbReference type="AlphaFoldDB" id="A0AAD2GCL5"/>
<protein>
    <submittedName>
        <fullName evidence="3">Uncharacterized protein</fullName>
    </submittedName>
</protein>
<organism evidence="3 4">
    <name type="scientific">Cylindrotheca closterium</name>
    <dbReference type="NCBI Taxonomy" id="2856"/>
    <lineage>
        <taxon>Eukaryota</taxon>
        <taxon>Sar</taxon>
        <taxon>Stramenopiles</taxon>
        <taxon>Ochrophyta</taxon>
        <taxon>Bacillariophyta</taxon>
        <taxon>Bacillariophyceae</taxon>
        <taxon>Bacillariophycidae</taxon>
        <taxon>Bacillariales</taxon>
        <taxon>Bacillariaceae</taxon>
        <taxon>Cylindrotheca</taxon>
    </lineage>
</organism>
<feature type="chain" id="PRO_5042231064" evidence="2">
    <location>
        <begin position="20"/>
        <end position="496"/>
    </location>
</feature>
<proteinExistence type="predicted"/>
<dbReference type="Proteomes" id="UP001295423">
    <property type="component" value="Unassembled WGS sequence"/>
</dbReference>
<evidence type="ECO:0000313" key="4">
    <source>
        <dbReference type="Proteomes" id="UP001295423"/>
    </source>
</evidence>
<evidence type="ECO:0000256" key="2">
    <source>
        <dbReference type="SAM" id="SignalP"/>
    </source>
</evidence>
<feature type="compositionally biased region" description="Basic and acidic residues" evidence="1">
    <location>
        <begin position="409"/>
        <end position="418"/>
    </location>
</feature>
<keyword evidence="4" id="KW-1185">Reference proteome</keyword>
<evidence type="ECO:0000313" key="3">
    <source>
        <dbReference type="EMBL" id="CAJ1968565.1"/>
    </source>
</evidence>
<feature type="signal peptide" evidence="2">
    <location>
        <begin position="1"/>
        <end position="19"/>
    </location>
</feature>
<comment type="caution">
    <text evidence="3">The sequence shown here is derived from an EMBL/GenBank/DDBJ whole genome shotgun (WGS) entry which is preliminary data.</text>
</comment>
<gene>
    <name evidence="3" type="ORF">CYCCA115_LOCUS23298</name>
</gene>
<sequence>MVMIKSSVLLLLPLTVVNGDEGMYYNNNNNNNNNAAVNSVNNFGGQSLTSSSNTYSNPQGSYNSQYTNSNSNMNGNLSGMTQQIPSGAAGGGNPFGGGMDQGDDFIGAMSSYGGDMMTMMFGQCLNNIDMNKLMDDPFADVKNRCNAQQATTFNSALDSFKTCAGFDLKELIEDFGSMYIGLLLNCGSYFVDVAQELDDIGMGIEDMEKLKAKESPLPRVPQECVDAMVGDNPFGTAFLYAEEFPEREQKCFSEIAGKLPMCTLSEWPVPIVGNWLSAFSCIYGNANDVIMPLMQDSLTQELKMLNDCIPSEVTQSNCKDIRNKCVFEFDTPAMTMVMPPPFWAPPMAQKSKDIASAQFGDLADRYEAYRQTCVPPADMAIWDVAAHHMEKNKGVSGGATYFMESSTSEDEKKEKADGMEEVEEEAAQLGAAAAPPAAAAKTSSTKFMPGLLTGMIVAVAGMFGYNKYRNGGGHMPMNNMGYQFNSLELSEGPGFS</sequence>
<keyword evidence="2" id="KW-0732">Signal</keyword>
<evidence type="ECO:0000256" key="1">
    <source>
        <dbReference type="SAM" id="MobiDB-lite"/>
    </source>
</evidence>
<accession>A0AAD2GCL5</accession>
<feature type="region of interest" description="Disordered" evidence="1">
    <location>
        <begin position="400"/>
        <end position="423"/>
    </location>
</feature>
<reference evidence="3" key="1">
    <citation type="submission" date="2023-08" db="EMBL/GenBank/DDBJ databases">
        <authorList>
            <person name="Audoor S."/>
            <person name="Bilcke G."/>
        </authorList>
    </citation>
    <scope>NUCLEOTIDE SEQUENCE</scope>
</reference>
<name>A0AAD2GCL5_9STRA</name>